<dbReference type="EMBL" id="AP018227">
    <property type="protein sequence ID" value="BAY86486.1"/>
    <property type="molecule type" value="Genomic_DNA"/>
</dbReference>
<gene>
    <name evidence="1" type="ORF">NIES267_59950</name>
</gene>
<protein>
    <submittedName>
        <fullName evidence="1">Uncharacterized protein</fullName>
    </submittedName>
</protein>
<evidence type="ECO:0000313" key="1">
    <source>
        <dbReference type="EMBL" id="BAY86486.1"/>
    </source>
</evidence>
<organism evidence="1 2">
    <name type="scientific">Calothrix parasitica NIES-267</name>
    <dbReference type="NCBI Taxonomy" id="1973488"/>
    <lineage>
        <taxon>Bacteria</taxon>
        <taxon>Bacillati</taxon>
        <taxon>Cyanobacteriota</taxon>
        <taxon>Cyanophyceae</taxon>
        <taxon>Nostocales</taxon>
        <taxon>Calotrichaceae</taxon>
        <taxon>Calothrix</taxon>
    </lineage>
</organism>
<name>A0A1Z4LZ15_9CYAN</name>
<sequence>MYKYVGAEEIRQNTIHLPPGKKILSIDDIDNWIRETKQQVDTWGLIAVTFVIDCEGYLRIADRHSEHIACAGGKSVLSAGEIFFQKGRNALEIAEITNQSTGFCPEPESWKDVVKALDLINIPHPSSFTMRFIFRRCCACQQVNIVKDNLFICSVCAAELPLRWNFS</sequence>
<keyword evidence="2" id="KW-1185">Reference proteome</keyword>
<dbReference type="OrthoDB" id="189103at2"/>
<reference evidence="1 2" key="1">
    <citation type="submission" date="2017-06" db="EMBL/GenBank/DDBJ databases">
        <title>Genome sequencing of cyanobaciteial culture collection at National Institute for Environmental Studies (NIES).</title>
        <authorList>
            <person name="Hirose Y."/>
            <person name="Shimura Y."/>
            <person name="Fujisawa T."/>
            <person name="Nakamura Y."/>
            <person name="Kawachi M."/>
        </authorList>
    </citation>
    <scope>NUCLEOTIDE SEQUENCE [LARGE SCALE GENOMIC DNA]</scope>
    <source>
        <strain evidence="1 2">NIES-267</strain>
    </source>
</reference>
<proteinExistence type="predicted"/>
<accession>A0A1Z4LZ15</accession>
<dbReference type="Proteomes" id="UP000218418">
    <property type="component" value="Chromosome"/>
</dbReference>
<dbReference type="AlphaFoldDB" id="A0A1Z4LZ15"/>
<evidence type="ECO:0000313" key="2">
    <source>
        <dbReference type="Proteomes" id="UP000218418"/>
    </source>
</evidence>